<accession>A0AAV2QQ34</accession>
<organism evidence="1 2">
    <name type="scientific">Meganyctiphanes norvegica</name>
    <name type="common">Northern krill</name>
    <name type="synonym">Thysanopoda norvegica</name>
    <dbReference type="NCBI Taxonomy" id="48144"/>
    <lineage>
        <taxon>Eukaryota</taxon>
        <taxon>Metazoa</taxon>
        <taxon>Ecdysozoa</taxon>
        <taxon>Arthropoda</taxon>
        <taxon>Crustacea</taxon>
        <taxon>Multicrustacea</taxon>
        <taxon>Malacostraca</taxon>
        <taxon>Eumalacostraca</taxon>
        <taxon>Eucarida</taxon>
        <taxon>Euphausiacea</taxon>
        <taxon>Euphausiidae</taxon>
        <taxon>Meganyctiphanes</taxon>
    </lineage>
</organism>
<dbReference type="Proteomes" id="UP001497623">
    <property type="component" value="Unassembled WGS sequence"/>
</dbReference>
<comment type="caution">
    <text evidence="1">The sequence shown here is derived from an EMBL/GenBank/DDBJ whole genome shotgun (WGS) entry which is preliminary data.</text>
</comment>
<sequence>ACEDCGREWESVCLEVVVNYFIDDLVCKRDLPWQPLIVSIFKPKGAIGVPRSGQLSRTATLSCVVPPWKTNYTWQVNHSGKGLRAGSGCQIIPVTPNDGQSPVMQDKATGDKASSNTGILHQLIQPVHTTSPVKASVQVNPSLFVPGNKDPWTAHVDRTNVSTTNYYQRKKYLRPLSEDVIEKDTHSSTSSMILKVPFDISQKTTDITPKRIKAVPIQPIVKVPQKQSSITSTSEIRYTPSKQQNSKTTICQNLDNQAVEKIVVVPDICVRSDLFEAKRPEASNTSDINNLNKTSLEVKEEQSNIVVTTGIVTEEDEDNESLMSDDIVILEDEPSPEYDIITLDDPDQERNPIISDDSDKERIPERLSPESNTFPKTNERASVLHFAKQSTLHNLPTSIQPSSDSKAKYPTIVNIGGVPQSRDLTNLHPMKRVHLQSTTPANPSIRDTTAKPKDNSCYNIAQFRNIVKHKVAEHYMQACSTSGLMAQNISTVGKKRTIKDVTDSDDHPSKKHCETAVNQLIVNTSPGEFGDPIEDGRILDAMEAVQSGTTLSTAARYSDLLFCVYE</sequence>
<evidence type="ECO:0000313" key="1">
    <source>
        <dbReference type="EMBL" id="CAL4096511.1"/>
    </source>
</evidence>
<dbReference type="EMBL" id="CAXKWB010010024">
    <property type="protein sequence ID" value="CAL4096511.1"/>
    <property type="molecule type" value="Genomic_DNA"/>
</dbReference>
<evidence type="ECO:0000313" key="2">
    <source>
        <dbReference type="Proteomes" id="UP001497623"/>
    </source>
</evidence>
<reference evidence="1 2" key="1">
    <citation type="submission" date="2024-05" db="EMBL/GenBank/DDBJ databases">
        <authorList>
            <person name="Wallberg A."/>
        </authorList>
    </citation>
    <scope>NUCLEOTIDE SEQUENCE [LARGE SCALE GENOMIC DNA]</scope>
</reference>
<dbReference type="AlphaFoldDB" id="A0AAV2QQ34"/>
<feature type="non-terminal residue" evidence="1">
    <location>
        <position position="566"/>
    </location>
</feature>
<protein>
    <submittedName>
        <fullName evidence="1">Uncharacterized protein</fullName>
    </submittedName>
</protein>
<gene>
    <name evidence="1" type="ORF">MNOR_LOCUS15770</name>
</gene>
<proteinExistence type="predicted"/>
<name>A0AAV2QQ34_MEGNR</name>
<keyword evidence="2" id="KW-1185">Reference proteome</keyword>
<feature type="non-terminal residue" evidence="1">
    <location>
        <position position="1"/>
    </location>
</feature>